<dbReference type="Gene3D" id="1.10.357.10">
    <property type="entry name" value="Tetracycline Repressor, domain 2"/>
    <property type="match status" value="1"/>
</dbReference>
<dbReference type="AlphaFoldDB" id="A0AAU1M2W8"/>
<proteinExistence type="predicted"/>
<evidence type="ECO:0000256" key="5">
    <source>
        <dbReference type="SAM" id="MobiDB-lite"/>
    </source>
</evidence>
<dbReference type="Pfam" id="PF00440">
    <property type="entry name" value="TetR_N"/>
    <property type="match status" value="1"/>
</dbReference>
<keyword evidence="1" id="KW-0805">Transcription regulation</keyword>
<dbReference type="GO" id="GO:0000976">
    <property type="term" value="F:transcription cis-regulatory region binding"/>
    <property type="evidence" value="ECO:0007669"/>
    <property type="project" value="TreeGrafter"/>
</dbReference>
<dbReference type="PANTHER" id="PTHR30055:SF148">
    <property type="entry name" value="TETR-FAMILY TRANSCRIPTIONAL REGULATOR"/>
    <property type="match status" value="1"/>
</dbReference>
<feature type="domain" description="HTH tetR-type" evidence="6">
    <location>
        <begin position="21"/>
        <end position="81"/>
    </location>
</feature>
<dbReference type="Gene3D" id="1.10.10.60">
    <property type="entry name" value="Homeodomain-like"/>
    <property type="match status" value="1"/>
</dbReference>
<organism evidence="7">
    <name type="scientific">Streptomyces sp. NBC_00148</name>
    <dbReference type="NCBI Taxonomy" id="2903626"/>
    <lineage>
        <taxon>Bacteria</taxon>
        <taxon>Bacillati</taxon>
        <taxon>Actinomycetota</taxon>
        <taxon>Actinomycetes</taxon>
        <taxon>Kitasatosporales</taxon>
        <taxon>Streptomycetaceae</taxon>
        <taxon>Streptomyces</taxon>
    </lineage>
</organism>
<feature type="DNA-binding region" description="H-T-H motif" evidence="4">
    <location>
        <begin position="44"/>
        <end position="63"/>
    </location>
</feature>
<evidence type="ECO:0000256" key="4">
    <source>
        <dbReference type="PROSITE-ProRule" id="PRU00335"/>
    </source>
</evidence>
<evidence type="ECO:0000256" key="1">
    <source>
        <dbReference type="ARBA" id="ARBA00023015"/>
    </source>
</evidence>
<keyword evidence="3" id="KW-0804">Transcription</keyword>
<evidence type="ECO:0000256" key="3">
    <source>
        <dbReference type="ARBA" id="ARBA00023163"/>
    </source>
</evidence>
<dbReference type="InterPro" id="IPR011075">
    <property type="entry name" value="TetR_C"/>
</dbReference>
<dbReference type="PANTHER" id="PTHR30055">
    <property type="entry name" value="HTH-TYPE TRANSCRIPTIONAL REGULATOR RUTR"/>
    <property type="match status" value="1"/>
</dbReference>
<dbReference type="PRINTS" id="PR00455">
    <property type="entry name" value="HTHTETR"/>
</dbReference>
<evidence type="ECO:0000313" key="7">
    <source>
        <dbReference type="EMBL" id="WTQ77818.1"/>
    </source>
</evidence>
<dbReference type="PROSITE" id="PS50977">
    <property type="entry name" value="HTH_TETR_2"/>
    <property type="match status" value="1"/>
</dbReference>
<dbReference type="InterPro" id="IPR009057">
    <property type="entry name" value="Homeodomain-like_sf"/>
</dbReference>
<dbReference type="Pfam" id="PF16859">
    <property type="entry name" value="TetR_C_11"/>
    <property type="match status" value="1"/>
</dbReference>
<sequence length="217" mass="23073">MTARTDSSSAQRRAAGRPRDPGVEERALTAALDVYAEAGWSGFTFDTVARRAAAGKAALYRRWQNKEELLLAALDAHALVIEPIDTGNIHDDLLALARELLAFHLSGSAGLAGLRLFVEARAHPELLAKSWSEINTARVKSARALVHRAVERGDLPPDTSTTVLLEAVSGGVVAHVLATPAGPDRGPDERDQRFAADLVALVLRGACCRCARPGCGP</sequence>
<feature type="region of interest" description="Disordered" evidence="5">
    <location>
        <begin position="1"/>
        <end position="22"/>
    </location>
</feature>
<name>A0AAU1M2W8_9ACTN</name>
<accession>A0AAU1M2W8</accession>
<dbReference type="InterPro" id="IPR036271">
    <property type="entry name" value="Tet_transcr_reg_TetR-rel_C_sf"/>
</dbReference>
<evidence type="ECO:0000256" key="2">
    <source>
        <dbReference type="ARBA" id="ARBA00023125"/>
    </source>
</evidence>
<dbReference type="SUPFAM" id="SSF48498">
    <property type="entry name" value="Tetracyclin repressor-like, C-terminal domain"/>
    <property type="match status" value="1"/>
</dbReference>
<reference evidence="7" key="1">
    <citation type="submission" date="2022-10" db="EMBL/GenBank/DDBJ databases">
        <title>The complete genomes of actinobacterial strains from the NBC collection.</title>
        <authorList>
            <person name="Joergensen T.S."/>
            <person name="Alvarez Arevalo M."/>
            <person name="Sterndorff E.B."/>
            <person name="Faurdal D."/>
            <person name="Vuksanovic O."/>
            <person name="Mourched A.-S."/>
            <person name="Charusanti P."/>
            <person name="Shaw S."/>
            <person name="Blin K."/>
            <person name="Weber T."/>
        </authorList>
    </citation>
    <scope>NUCLEOTIDE SEQUENCE</scope>
    <source>
        <strain evidence="7">NBC_00148</strain>
    </source>
</reference>
<dbReference type="InterPro" id="IPR050109">
    <property type="entry name" value="HTH-type_TetR-like_transc_reg"/>
</dbReference>
<protein>
    <submittedName>
        <fullName evidence="7">TetR/AcrR family transcriptional regulator C-terminal ligand-binding domain-containing protein</fullName>
    </submittedName>
</protein>
<keyword evidence="2 4" id="KW-0238">DNA-binding</keyword>
<dbReference type="InterPro" id="IPR001647">
    <property type="entry name" value="HTH_TetR"/>
</dbReference>
<dbReference type="SUPFAM" id="SSF46689">
    <property type="entry name" value="Homeodomain-like"/>
    <property type="match status" value="1"/>
</dbReference>
<dbReference type="GO" id="GO:0003700">
    <property type="term" value="F:DNA-binding transcription factor activity"/>
    <property type="evidence" value="ECO:0007669"/>
    <property type="project" value="TreeGrafter"/>
</dbReference>
<feature type="compositionally biased region" description="Polar residues" evidence="5">
    <location>
        <begin position="1"/>
        <end position="11"/>
    </location>
</feature>
<dbReference type="EMBL" id="CP108169">
    <property type="protein sequence ID" value="WTQ77818.1"/>
    <property type="molecule type" value="Genomic_DNA"/>
</dbReference>
<evidence type="ECO:0000259" key="6">
    <source>
        <dbReference type="PROSITE" id="PS50977"/>
    </source>
</evidence>
<gene>
    <name evidence="7" type="ORF">OG222_33810</name>
</gene>